<comment type="caution">
    <text evidence="2">The sequence shown here is derived from an EMBL/GenBank/DDBJ whole genome shotgun (WGS) entry which is preliminary data.</text>
</comment>
<accession>A0ABP2PT79</accession>
<feature type="region of interest" description="Disordered" evidence="1">
    <location>
        <begin position="502"/>
        <end position="522"/>
    </location>
</feature>
<evidence type="ECO:0000256" key="1">
    <source>
        <dbReference type="SAM" id="MobiDB-lite"/>
    </source>
</evidence>
<keyword evidence="3" id="KW-1185">Reference proteome</keyword>
<proteinExistence type="predicted"/>
<dbReference type="EMBL" id="AKAU01000079">
    <property type="protein sequence ID" value="EIN00426.1"/>
    <property type="molecule type" value="Genomic_DNA"/>
</dbReference>
<name>A0ABP2PT79_9BURK</name>
<dbReference type="RefSeq" id="WP_007582256.1">
    <property type="nucleotide sequence ID" value="NZ_AKAU01000079.1"/>
</dbReference>
<evidence type="ECO:0000313" key="2">
    <source>
        <dbReference type="EMBL" id="EIN00426.1"/>
    </source>
</evidence>
<reference evidence="2 3" key="1">
    <citation type="journal article" date="2012" name="J. Bacteriol.">
        <title>Draft Genome Sequence of the Soil Bacterium Burkholderia terrae Strain BS001, Which Interacts with Fungal Surface Structures.</title>
        <authorList>
            <person name="Nazir R."/>
            <person name="Hansen M.A."/>
            <person name="Sorensen S."/>
            <person name="van Elsas J.D."/>
        </authorList>
    </citation>
    <scope>NUCLEOTIDE SEQUENCE [LARGE SCALE GENOMIC DNA]</scope>
    <source>
        <strain evidence="2 3">BS001</strain>
    </source>
</reference>
<protein>
    <submittedName>
        <fullName evidence="2">Uncharacterized protein</fullName>
    </submittedName>
</protein>
<gene>
    <name evidence="2" type="ORF">WQE_15386</name>
</gene>
<dbReference type="Proteomes" id="UP000004980">
    <property type="component" value="Unassembled WGS sequence"/>
</dbReference>
<organism evidence="2 3">
    <name type="scientific">Paraburkholderia hospita</name>
    <dbReference type="NCBI Taxonomy" id="169430"/>
    <lineage>
        <taxon>Bacteria</taxon>
        <taxon>Pseudomonadati</taxon>
        <taxon>Pseudomonadota</taxon>
        <taxon>Betaproteobacteria</taxon>
        <taxon>Burkholderiales</taxon>
        <taxon>Burkholderiaceae</taxon>
        <taxon>Paraburkholderia</taxon>
    </lineage>
</organism>
<evidence type="ECO:0000313" key="3">
    <source>
        <dbReference type="Proteomes" id="UP000004980"/>
    </source>
</evidence>
<sequence>MTNEIVLPLGSEYVAVADVPQLIAQLLHPERSPEAVTFSFFIKSAKAGATGEAAKWNGWPIDDDDRQVLERLWGDLPPLKENATVAEVQPYLDRANRAELDWSLDVCWNNASLNSDVLRIDAEREHRKAVVAAIRDGSLKVVAPHTRLPADERQANAEVSVDELKAYVAQFKLGVRVASEPEMPSASTSSIRGLSMVYFPAALPKLSLWDLACLITGQNATDEKPTNETRHQLAALALAVFAGKLYVEFHRDAGFDFVSGFMPSAAAARVDTEWRSLDRVTVRREDWQRYVDADGSASTQPNVEAIRRQETLWDRREPAHLFAGEGFSEELLKQTTLSKYLEFDTWTPETAALLVSGIQAPIPCDAIPEKGAMGLDNCFLSSNLDPFHQARLVLELWRSRECAPARVRPLDFIAWCKTKRIDTSWLRTIEQSTAGPLPVEAEPALSAGQFSAEDRQRFLDAESWNERELLALCLGVPRYADLDEIAPAAEREEVRSQIASAIKSGELPSEPDPDARPGSAVYGGRYQIDPAQAVRWALGKFPRLPEWLAVSKRKAIGDMQQAEKDAAGRYTLHEAAEKIAESGERLKALQMKLCAAAERGELTVHGPGELGRYQYLDGAKARPHYEEAYWDDLNAWLEKFEPRIVFRFAPPVEPTSLDTCSNDDTLDVAEREPKSRPLARQRHQEDEILRVIRELGHDPKALPKRIPGQPWVKSAARDKLTGFGDKVFDLAWERLRSAGDIAEQ</sequence>